<reference evidence="2 3" key="1">
    <citation type="submission" date="2016-11" db="EMBL/GenBank/DDBJ databases">
        <title>The macronuclear genome of Stentor coeruleus: a giant cell with tiny introns.</title>
        <authorList>
            <person name="Slabodnick M."/>
            <person name="Ruby J.G."/>
            <person name="Reiff S.B."/>
            <person name="Swart E.C."/>
            <person name="Gosai S."/>
            <person name="Prabakaran S."/>
            <person name="Witkowska E."/>
            <person name="Larue G.E."/>
            <person name="Fisher S."/>
            <person name="Freeman R.M."/>
            <person name="Gunawardena J."/>
            <person name="Chu W."/>
            <person name="Stover N.A."/>
            <person name="Gregory B.D."/>
            <person name="Nowacki M."/>
            <person name="Derisi J."/>
            <person name="Roy S.W."/>
            <person name="Marshall W.F."/>
            <person name="Sood P."/>
        </authorList>
    </citation>
    <scope>NUCLEOTIDE SEQUENCE [LARGE SCALE GENOMIC DNA]</scope>
    <source>
        <strain evidence="2">WM001</strain>
    </source>
</reference>
<evidence type="ECO:0000313" key="3">
    <source>
        <dbReference type="Proteomes" id="UP000187209"/>
    </source>
</evidence>
<dbReference type="Proteomes" id="UP000187209">
    <property type="component" value="Unassembled WGS sequence"/>
</dbReference>
<proteinExistence type="predicted"/>
<accession>A0A1R2BK77</accession>
<dbReference type="EMBL" id="MPUH01000590">
    <property type="protein sequence ID" value="OMJ77167.1"/>
    <property type="molecule type" value="Genomic_DNA"/>
</dbReference>
<name>A0A1R2BK77_9CILI</name>
<evidence type="ECO:0000256" key="1">
    <source>
        <dbReference type="SAM" id="Coils"/>
    </source>
</evidence>
<dbReference type="AlphaFoldDB" id="A0A1R2BK77"/>
<gene>
    <name evidence="2" type="ORF">SteCoe_23310</name>
</gene>
<evidence type="ECO:0000313" key="2">
    <source>
        <dbReference type="EMBL" id="OMJ77167.1"/>
    </source>
</evidence>
<dbReference type="OrthoDB" id="325860at2759"/>
<keyword evidence="1" id="KW-0175">Coiled coil</keyword>
<organism evidence="2 3">
    <name type="scientific">Stentor coeruleus</name>
    <dbReference type="NCBI Taxonomy" id="5963"/>
    <lineage>
        <taxon>Eukaryota</taxon>
        <taxon>Sar</taxon>
        <taxon>Alveolata</taxon>
        <taxon>Ciliophora</taxon>
        <taxon>Postciliodesmatophora</taxon>
        <taxon>Heterotrichea</taxon>
        <taxon>Heterotrichida</taxon>
        <taxon>Stentoridae</taxon>
        <taxon>Stentor</taxon>
    </lineage>
</organism>
<sequence length="421" mass="47847">MRCEGLGCDEKNLGCYILINKELIDVITPLIPLDAASESSSNDVGRLEIPCEGELKLILKMMNGDPLYMGSATINIQTLPTKGFVWLPLSQNIDNDIVHNIGGIFSNPKILLSISKPSAPSDNSMLYKLQIKKLEFLVKQLESRVEDSNKFYDQEKESRANLAQAYEILKTKYDEYVEKSQIREISMLKLLEKKDKELQENIVKNCDLSNRFQTLSLEKSVLQDTIQQLKNTKTDGLTSKMTKEIKELETTIASLRSKETELTDKLQNLGKDWLEATKALGLCGDFNKEDVKSAEHITEINLKAQILELTESNKILKQKLYKASEEKENLSSKLFEIEEIKCQQNSTYVDIKEPNLETTIIEQGVQELLDKTSDGYYFNSQKLNLSIEKGKIVVKSLPLEEFLQVSLTSGFDKSILMENRH</sequence>
<comment type="caution">
    <text evidence="2">The sequence shown here is derived from an EMBL/GenBank/DDBJ whole genome shotgun (WGS) entry which is preliminary data.</text>
</comment>
<keyword evidence="3" id="KW-1185">Reference proteome</keyword>
<protein>
    <submittedName>
        <fullName evidence="2">Uncharacterized protein</fullName>
    </submittedName>
</protein>
<feature type="coiled-coil region" evidence="1">
    <location>
        <begin position="212"/>
        <end position="272"/>
    </location>
</feature>